<evidence type="ECO:0000256" key="4">
    <source>
        <dbReference type="ARBA" id="ARBA00047304"/>
    </source>
</evidence>
<dbReference type="EC" id="3.2.2.6" evidence="1"/>
<reference evidence="6 7" key="1">
    <citation type="journal article" date="2024" name="Nat. Commun.">
        <title>Phylogenomics reveals the evolutionary origins of lichenization in chlorophyte algae.</title>
        <authorList>
            <person name="Puginier C."/>
            <person name="Libourel C."/>
            <person name="Otte J."/>
            <person name="Skaloud P."/>
            <person name="Haon M."/>
            <person name="Grisel S."/>
            <person name="Petersen M."/>
            <person name="Berrin J.G."/>
            <person name="Delaux P.M."/>
            <person name="Dal Grande F."/>
            <person name="Keller J."/>
        </authorList>
    </citation>
    <scope>NUCLEOTIDE SEQUENCE [LARGE SCALE GENOMIC DNA]</scope>
    <source>
        <strain evidence="6 7">SAG 245.80</strain>
    </source>
</reference>
<dbReference type="PROSITE" id="PS50104">
    <property type="entry name" value="TIR"/>
    <property type="match status" value="1"/>
</dbReference>
<keyword evidence="2" id="KW-0378">Hydrolase</keyword>
<feature type="domain" description="TIR" evidence="5">
    <location>
        <begin position="28"/>
        <end position="171"/>
    </location>
</feature>
<keyword evidence="7" id="KW-1185">Reference proteome</keyword>
<evidence type="ECO:0000259" key="5">
    <source>
        <dbReference type="PROSITE" id="PS50104"/>
    </source>
</evidence>
<dbReference type="GO" id="GO:0007165">
    <property type="term" value="P:signal transduction"/>
    <property type="evidence" value="ECO:0007669"/>
    <property type="project" value="InterPro"/>
</dbReference>
<accession>A0AAW1S8Y3</accession>
<dbReference type="InterPro" id="IPR000157">
    <property type="entry name" value="TIR_dom"/>
</dbReference>
<organism evidence="6 7">
    <name type="scientific">Elliptochloris bilobata</name>
    <dbReference type="NCBI Taxonomy" id="381761"/>
    <lineage>
        <taxon>Eukaryota</taxon>
        <taxon>Viridiplantae</taxon>
        <taxon>Chlorophyta</taxon>
        <taxon>core chlorophytes</taxon>
        <taxon>Trebouxiophyceae</taxon>
        <taxon>Trebouxiophyceae incertae sedis</taxon>
        <taxon>Elliptochloris clade</taxon>
        <taxon>Elliptochloris</taxon>
    </lineage>
</organism>
<dbReference type="GO" id="GO:0061809">
    <property type="term" value="F:NAD+ nucleosidase activity, cyclic ADP-ribose generating"/>
    <property type="evidence" value="ECO:0007669"/>
    <property type="project" value="UniProtKB-EC"/>
</dbReference>
<keyword evidence="3" id="KW-0520">NAD</keyword>
<protein>
    <recommendedName>
        <fullName evidence="1">ADP-ribosyl cyclase/cyclic ADP-ribose hydrolase</fullName>
        <ecNumber evidence="1">3.2.2.6</ecNumber>
    </recommendedName>
</protein>
<dbReference type="EMBL" id="JALJOU010000007">
    <property type="protein sequence ID" value="KAK9842536.1"/>
    <property type="molecule type" value="Genomic_DNA"/>
</dbReference>
<dbReference type="SMART" id="SM00255">
    <property type="entry name" value="TIR"/>
    <property type="match status" value="1"/>
</dbReference>
<gene>
    <name evidence="6" type="ORF">WJX81_005029</name>
</gene>
<evidence type="ECO:0000256" key="2">
    <source>
        <dbReference type="ARBA" id="ARBA00022801"/>
    </source>
</evidence>
<name>A0AAW1S8Y3_9CHLO</name>
<dbReference type="PANTHER" id="PTHR32009:SF39">
    <property type="entry name" value="TIR DOMAIN-CONTAINING PROTEIN"/>
    <property type="match status" value="1"/>
</dbReference>
<evidence type="ECO:0000313" key="6">
    <source>
        <dbReference type="EMBL" id="KAK9842536.1"/>
    </source>
</evidence>
<evidence type="ECO:0000313" key="7">
    <source>
        <dbReference type="Proteomes" id="UP001445335"/>
    </source>
</evidence>
<dbReference type="InterPro" id="IPR035897">
    <property type="entry name" value="Toll_tir_struct_dom_sf"/>
</dbReference>
<dbReference type="SUPFAM" id="SSF52200">
    <property type="entry name" value="Toll/Interleukin receptor TIR domain"/>
    <property type="match status" value="1"/>
</dbReference>
<dbReference type="Proteomes" id="UP001445335">
    <property type="component" value="Unassembled WGS sequence"/>
</dbReference>
<sequence length="182" mass="20233">MCKGASLAPSGARKAGVVGGLAAMGEAVRCDVFICHRGPDTKRGLVSHIKNRLQRSNLLIFVDYDMEKGGDSWEAITDKLRGARRVLIILSPNFEESPWCLKELCAATERSDACEVLLLVCYDRAPEDEDVALRAKLDMALSEYLKDFSEWPDLSEADIVERWRKGLKSAHRLLGAQVIDKL</sequence>
<evidence type="ECO:0000256" key="1">
    <source>
        <dbReference type="ARBA" id="ARBA00011982"/>
    </source>
</evidence>
<comment type="caution">
    <text evidence="6">The sequence shown here is derived from an EMBL/GenBank/DDBJ whole genome shotgun (WGS) entry which is preliminary data.</text>
</comment>
<dbReference type="PANTHER" id="PTHR32009">
    <property type="entry name" value="TMV RESISTANCE PROTEIN N-LIKE"/>
    <property type="match status" value="1"/>
</dbReference>
<comment type="catalytic activity">
    <reaction evidence="4">
        <text>NAD(+) + H2O = ADP-D-ribose + nicotinamide + H(+)</text>
        <dbReference type="Rhea" id="RHEA:16301"/>
        <dbReference type="ChEBI" id="CHEBI:15377"/>
        <dbReference type="ChEBI" id="CHEBI:15378"/>
        <dbReference type="ChEBI" id="CHEBI:17154"/>
        <dbReference type="ChEBI" id="CHEBI:57540"/>
        <dbReference type="ChEBI" id="CHEBI:57967"/>
        <dbReference type="EC" id="3.2.2.6"/>
    </reaction>
    <physiologicalReaction direction="left-to-right" evidence="4">
        <dbReference type="Rhea" id="RHEA:16302"/>
    </physiologicalReaction>
</comment>
<dbReference type="AlphaFoldDB" id="A0AAW1S8Y3"/>
<dbReference type="Gene3D" id="3.40.50.10140">
    <property type="entry name" value="Toll/interleukin-1 receptor homology (TIR) domain"/>
    <property type="match status" value="1"/>
</dbReference>
<evidence type="ECO:0000256" key="3">
    <source>
        <dbReference type="ARBA" id="ARBA00023027"/>
    </source>
</evidence>
<proteinExistence type="predicted"/>
<dbReference type="Pfam" id="PF01582">
    <property type="entry name" value="TIR"/>
    <property type="match status" value="1"/>
</dbReference>